<keyword evidence="2" id="KW-1185">Reference proteome</keyword>
<gene>
    <name evidence="1" type="ORF">WM40_19455</name>
</gene>
<organism evidence="1 2">
    <name type="scientific">Robbsia andropogonis</name>
    <dbReference type="NCBI Taxonomy" id="28092"/>
    <lineage>
        <taxon>Bacteria</taxon>
        <taxon>Pseudomonadati</taxon>
        <taxon>Pseudomonadota</taxon>
        <taxon>Betaproteobacteria</taxon>
        <taxon>Burkholderiales</taxon>
        <taxon>Burkholderiaceae</taxon>
        <taxon>Robbsia</taxon>
    </lineage>
</organism>
<dbReference type="EMBL" id="LAQU01000025">
    <property type="protein sequence ID" value="KKB62076.1"/>
    <property type="molecule type" value="Genomic_DNA"/>
</dbReference>
<reference evidence="1 2" key="1">
    <citation type="submission" date="2015-03" db="EMBL/GenBank/DDBJ databases">
        <title>Draft Genome Sequence of Burkholderia andropogonis type strain ICMP2807, isolated from Sorghum bicolor.</title>
        <authorList>
            <person name="Lopes-Santos L."/>
            <person name="Castro D.B."/>
            <person name="Ottoboni L.M."/>
            <person name="Park D."/>
            <person name="Weirc B.S."/>
            <person name="Destefano S.A."/>
        </authorList>
    </citation>
    <scope>NUCLEOTIDE SEQUENCE [LARGE SCALE GENOMIC DNA]</scope>
    <source>
        <strain evidence="1 2">ICMP2807</strain>
    </source>
</reference>
<dbReference type="AlphaFoldDB" id="A0A0F5JW70"/>
<comment type="caution">
    <text evidence="1">The sequence shown here is derived from an EMBL/GenBank/DDBJ whole genome shotgun (WGS) entry which is preliminary data.</text>
</comment>
<proteinExistence type="predicted"/>
<accession>A0A0F5JW70</accession>
<name>A0A0F5JW70_9BURK</name>
<evidence type="ECO:0000313" key="2">
    <source>
        <dbReference type="Proteomes" id="UP000033618"/>
    </source>
</evidence>
<evidence type="ECO:0000313" key="1">
    <source>
        <dbReference type="EMBL" id="KKB62076.1"/>
    </source>
</evidence>
<dbReference type="PATRIC" id="fig|28092.6.peg.4561"/>
<sequence length="345" mass="38794">MADIHRARLGAFEISRKRENNPTPLEQAEVLRQIAQRQGTHLRHVNRTQFLTLLALLSNVSNVAAASRTPCPQYHAPGSTEAADAIAPQCNYALFAADGARKTQTRTTEFNVTGYVRNDFRAFCIETNQSPSGKRRHACSIRHIERIKRSTDGNTIYAIGQHRREPINVLAMHSMRSTASEAQYFSIYTKDRLRSDTISTYTMTLGVDGSRNGTIDFMTLHERPLDADWRRVLSVGRNSHNSLVITRPGLDGHDVRLIVANLEKFHINTADYFTIRATVSWKGRCSSLALNIVKDTQTFYLGCVQFGQTDVAHYRASFGLEDVQGQLGRVSLHSFSESHQRFEPG</sequence>
<dbReference type="Proteomes" id="UP000033618">
    <property type="component" value="Unassembled WGS sequence"/>
</dbReference>
<protein>
    <submittedName>
        <fullName evidence="1">Uncharacterized protein</fullName>
    </submittedName>
</protein>